<feature type="chain" id="PRO_5042277873" evidence="2">
    <location>
        <begin position="23"/>
        <end position="354"/>
    </location>
</feature>
<comment type="caution">
    <text evidence="3">The sequence shown here is derived from an EMBL/GenBank/DDBJ whole genome shotgun (WGS) entry which is preliminary data.</text>
</comment>
<feature type="region of interest" description="Disordered" evidence="1">
    <location>
        <begin position="80"/>
        <end position="124"/>
    </location>
</feature>
<sequence>MASLRGLSCLVLLAVVAALVGADESMKMGRSEVKIAARAGTMQFRRQRLNKNGSVTDMKPVNIRMAQMVQLDKDFKEVTNCTVPSRRRRSMSGQEGKPGQGEITGHGDMPGGDGNSTFDPSKGGIAHRARTWAGENGMGKGKRFSDFDKQEFEVGKKQEGVKLRHSTLKAATRRFSANLGAHVGQLAIDLAMPEADGEIDIDGEKQKLKKGDMKFNIALDSWQWCGEEDAEGAAAFLDVYVEVNSTLQPTLKRARSASSPATFDLGDNATMSFSGKCQRDNGTWTDIEDGFPKIDDEDPSLIIVRFKRFSDSLLYDPTVSEEDSDEDGGSNGASGLTMSAMLISMATVLTYISV</sequence>
<organism evidence="3 4">
    <name type="scientific">Ridgeia piscesae</name>
    <name type="common">Tubeworm</name>
    <dbReference type="NCBI Taxonomy" id="27915"/>
    <lineage>
        <taxon>Eukaryota</taxon>
        <taxon>Metazoa</taxon>
        <taxon>Spiralia</taxon>
        <taxon>Lophotrochozoa</taxon>
        <taxon>Annelida</taxon>
        <taxon>Polychaeta</taxon>
        <taxon>Sedentaria</taxon>
        <taxon>Canalipalpata</taxon>
        <taxon>Sabellida</taxon>
        <taxon>Siboglinidae</taxon>
        <taxon>Ridgeia</taxon>
    </lineage>
</organism>
<dbReference type="EMBL" id="JAODUO010000001">
    <property type="protein sequence ID" value="KAK2194217.1"/>
    <property type="molecule type" value="Genomic_DNA"/>
</dbReference>
<feature type="signal peptide" evidence="2">
    <location>
        <begin position="1"/>
        <end position="22"/>
    </location>
</feature>
<feature type="compositionally biased region" description="Gly residues" evidence="1">
    <location>
        <begin position="96"/>
        <end position="114"/>
    </location>
</feature>
<evidence type="ECO:0000256" key="1">
    <source>
        <dbReference type="SAM" id="MobiDB-lite"/>
    </source>
</evidence>
<keyword evidence="2" id="KW-0732">Signal</keyword>
<name>A0AAD9UM12_RIDPI</name>
<dbReference type="Proteomes" id="UP001209878">
    <property type="component" value="Unassembled WGS sequence"/>
</dbReference>
<evidence type="ECO:0000313" key="4">
    <source>
        <dbReference type="Proteomes" id="UP001209878"/>
    </source>
</evidence>
<proteinExistence type="predicted"/>
<evidence type="ECO:0000313" key="3">
    <source>
        <dbReference type="EMBL" id="KAK2194217.1"/>
    </source>
</evidence>
<evidence type="ECO:0000256" key="2">
    <source>
        <dbReference type="SAM" id="SignalP"/>
    </source>
</evidence>
<reference evidence="3" key="1">
    <citation type="journal article" date="2023" name="Mol. Biol. Evol.">
        <title>Third-Generation Sequencing Reveals the Adaptive Role of the Epigenome in Three Deep-Sea Polychaetes.</title>
        <authorList>
            <person name="Perez M."/>
            <person name="Aroh O."/>
            <person name="Sun Y."/>
            <person name="Lan Y."/>
            <person name="Juniper S.K."/>
            <person name="Young C.R."/>
            <person name="Angers B."/>
            <person name="Qian P.Y."/>
        </authorList>
    </citation>
    <scope>NUCLEOTIDE SEQUENCE</scope>
    <source>
        <strain evidence="3">R07B-5</strain>
    </source>
</reference>
<gene>
    <name evidence="3" type="ORF">NP493_1g01009</name>
</gene>
<keyword evidence="4" id="KW-1185">Reference proteome</keyword>
<accession>A0AAD9UM12</accession>
<dbReference type="AlphaFoldDB" id="A0AAD9UM12"/>
<protein>
    <submittedName>
        <fullName evidence="3">Uncharacterized protein</fullName>
    </submittedName>
</protein>